<evidence type="ECO:0000259" key="2">
    <source>
        <dbReference type="Pfam" id="PF20229"/>
    </source>
</evidence>
<dbReference type="Proteomes" id="UP001355653">
    <property type="component" value="Unassembled WGS sequence"/>
</dbReference>
<evidence type="ECO:0000313" key="3">
    <source>
        <dbReference type="EMBL" id="MEB4798898.1"/>
    </source>
</evidence>
<protein>
    <recommendedName>
        <fullName evidence="2">ChrB N-terminal domain-containing protein</fullName>
    </recommendedName>
</protein>
<comment type="caution">
    <text evidence="3">The sequence shown here is derived from an EMBL/GenBank/DDBJ whole genome shotgun (WGS) entry which is preliminary data.</text>
</comment>
<name>A0ABU6DM79_9BACL</name>
<dbReference type="EMBL" id="JAROBY010000089">
    <property type="protein sequence ID" value="MEB4798898.1"/>
    <property type="molecule type" value="Genomic_DNA"/>
</dbReference>
<sequence>MSANEWLLLSYRVPAEPSSKRVSIWRKIRGIGAIYIQNGVCILPKNEEHQRQVKMIKNEIVTNGGDALLFETSGLDQKEEEQIIQRFNDEKNEEYKEFLGKCKDYLDELKEETEQQHFTYAELQENDEELKKLKQWLDKIKKLDFYKASLQSEAEEELLHCEQMLDHFAHEVFNTESNKTYE</sequence>
<dbReference type="InterPro" id="IPR046858">
    <property type="entry name" value="ChrB_N"/>
</dbReference>
<evidence type="ECO:0000313" key="4">
    <source>
        <dbReference type="Proteomes" id="UP001355653"/>
    </source>
</evidence>
<organism evidence="3 4">
    <name type="scientific">Paenibacillus chondroitinus</name>
    <dbReference type="NCBI Taxonomy" id="59842"/>
    <lineage>
        <taxon>Bacteria</taxon>
        <taxon>Bacillati</taxon>
        <taxon>Bacillota</taxon>
        <taxon>Bacilli</taxon>
        <taxon>Bacillales</taxon>
        <taxon>Paenibacillaceae</taxon>
        <taxon>Paenibacillus</taxon>
    </lineage>
</organism>
<feature type="domain" description="ChrB N-terminal" evidence="2">
    <location>
        <begin position="21"/>
        <end position="177"/>
    </location>
</feature>
<dbReference type="Pfam" id="PF20229">
    <property type="entry name" value="ChrB_N"/>
    <property type="match status" value="1"/>
</dbReference>
<dbReference type="RefSeq" id="WP_127458774.1">
    <property type="nucleotide sequence ID" value="NZ_JAROBY010000089.1"/>
</dbReference>
<evidence type="ECO:0000256" key="1">
    <source>
        <dbReference type="SAM" id="Coils"/>
    </source>
</evidence>
<gene>
    <name evidence="3" type="ORF">P5G65_33890</name>
</gene>
<reference evidence="3 4" key="1">
    <citation type="submission" date="2023-03" db="EMBL/GenBank/DDBJ databases">
        <title>Bacillus Genome Sequencing.</title>
        <authorList>
            <person name="Dunlap C."/>
        </authorList>
    </citation>
    <scope>NUCLEOTIDE SEQUENCE [LARGE SCALE GENOMIC DNA]</scope>
    <source>
        <strain evidence="3 4">NRS-1351</strain>
    </source>
</reference>
<proteinExistence type="predicted"/>
<feature type="coiled-coil region" evidence="1">
    <location>
        <begin position="95"/>
        <end position="126"/>
    </location>
</feature>
<keyword evidence="1" id="KW-0175">Coiled coil</keyword>
<keyword evidence="4" id="KW-1185">Reference proteome</keyword>
<accession>A0ABU6DM79</accession>